<dbReference type="GO" id="GO:0035999">
    <property type="term" value="P:tetrahydrofolate interconversion"/>
    <property type="evidence" value="ECO:0007669"/>
    <property type="project" value="TreeGrafter"/>
</dbReference>
<reference evidence="3" key="1">
    <citation type="journal article" date="2017" name="Nat. Commun.">
        <title>The North American bullfrog draft genome provides insight into hormonal regulation of long noncoding RNA.</title>
        <authorList>
            <person name="Hammond S.A."/>
            <person name="Warren R.L."/>
            <person name="Vandervalk B.P."/>
            <person name="Kucuk E."/>
            <person name="Khan H."/>
            <person name="Gibb E.A."/>
            <person name="Pandoh P."/>
            <person name="Kirk H."/>
            <person name="Zhao Y."/>
            <person name="Jones M."/>
            <person name="Mungall A.J."/>
            <person name="Coope R."/>
            <person name="Pleasance S."/>
            <person name="Moore R.A."/>
            <person name="Holt R.A."/>
            <person name="Round J.M."/>
            <person name="Ohora S."/>
            <person name="Walle B.V."/>
            <person name="Veldhoen N."/>
            <person name="Helbing C.C."/>
            <person name="Birol I."/>
        </authorList>
    </citation>
    <scope>NUCLEOTIDE SEQUENCE [LARGE SCALE GENOMIC DNA]</scope>
</reference>
<dbReference type="PANTHER" id="PTHR45754:SF3">
    <property type="entry name" value="METHYLENETETRAHYDROFOLATE REDUCTASE (NADPH)"/>
    <property type="match status" value="1"/>
</dbReference>
<evidence type="ECO:0000259" key="1">
    <source>
        <dbReference type="Pfam" id="PF21895"/>
    </source>
</evidence>
<keyword evidence="3" id="KW-1185">Reference proteome</keyword>
<dbReference type="GO" id="GO:0004489">
    <property type="term" value="F:methylenetetrahydrofolate reductase [NAD(P)H] activity"/>
    <property type="evidence" value="ECO:0007669"/>
    <property type="project" value="TreeGrafter"/>
</dbReference>
<dbReference type="GO" id="GO:0009086">
    <property type="term" value="P:methionine biosynthetic process"/>
    <property type="evidence" value="ECO:0007669"/>
    <property type="project" value="TreeGrafter"/>
</dbReference>
<dbReference type="PANTHER" id="PTHR45754">
    <property type="entry name" value="METHYLENETETRAHYDROFOLATE REDUCTASE"/>
    <property type="match status" value="1"/>
</dbReference>
<accession>A0A2G9RM14</accession>
<evidence type="ECO:0000313" key="2">
    <source>
        <dbReference type="EMBL" id="PIO28907.1"/>
    </source>
</evidence>
<dbReference type="InterPro" id="IPR053806">
    <property type="entry name" value="MTHFR_C"/>
</dbReference>
<organism evidence="2 3">
    <name type="scientific">Aquarana catesbeiana</name>
    <name type="common">American bullfrog</name>
    <name type="synonym">Rana catesbeiana</name>
    <dbReference type="NCBI Taxonomy" id="8400"/>
    <lineage>
        <taxon>Eukaryota</taxon>
        <taxon>Metazoa</taxon>
        <taxon>Chordata</taxon>
        <taxon>Craniata</taxon>
        <taxon>Vertebrata</taxon>
        <taxon>Euteleostomi</taxon>
        <taxon>Amphibia</taxon>
        <taxon>Batrachia</taxon>
        <taxon>Anura</taxon>
        <taxon>Neobatrachia</taxon>
        <taxon>Ranoidea</taxon>
        <taxon>Ranidae</taxon>
        <taxon>Aquarana</taxon>
    </lineage>
</organism>
<dbReference type="Proteomes" id="UP000228934">
    <property type="component" value="Unassembled WGS sequence"/>
</dbReference>
<sequence>MVTALIKVLKTYEPRVNYHIVDVHGKNITNAPDLQPNAVTWGIFPGREIIQPTVVDPDSFMYWKDEAFALWIEQWAKLYEEESPSRMIIQYIHDNYFLVNLVDNDFPLENCLWQVIEDTFQEHDNPTEQ</sequence>
<dbReference type="GO" id="GO:0005829">
    <property type="term" value="C:cytosol"/>
    <property type="evidence" value="ECO:0007669"/>
    <property type="project" value="TreeGrafter"/>
</dbReference>
<dbReference type="OrthoDB" id="1110113at2759"/>
<protein>
    <recommendedName>
        <fullName evidence="1">MTHFR SAM-binding regulatory domain-containing protein</fullName>
    </recommendedName>
</protein>
<gene>
    <name evidence="2" type="ORF">AB205_0062470</name>
</gene>
<dbReference type="GO" id="GO:0071949">
    <property type="term" value="F:FAD binding"/>
    <property type="evidence" value="ECO:0007669"/>
    <property type="project" value="TreeGrafter"/>
</dbReference>
<dbReference type="EMBL" id="KV935136">
    <property type="protein sequence ID" value="PIO28907.1"/>
    <property type="molecule type" value="Genomic_DNA"/>
</dbReference>
<dbReference type="AlphaFoldDB" id="A0A2G9RM14"/>
<proteinExistence type="predicted"/>
<evidence type="ECO:0000313" key="3">
    <source>
        <dbReference type="Proteomes" id="UP000228934"/>
    </source>
</evidence>
<name>A0A2G9RM14_AQUCT</name>
<dbReference type="Pfam" id="PF21895">
    <property type="entry name" value="MTHFR_C"/>
    <property type="match status" value="1"/>
</dbReference>
<feature type="domain" description="MTHFR SAM-binding regulatory" evidence="1">
    <location>
        <begin position="2"/>
        <end position="122"/>
    </location>
</feature>